<dbReference type="RefSeq" id="WP_330199023.1">
    <property type="nucleotide sequence ID" value="NZ_JAZDRP010000004.1"/>
</dbReference>
<dbReference type="Pfam" id="PF20789">
    <property type="entry name" value="4HBT_3C"/>
    <property type="match status" value="1"/>
</dbReference>
<dbReference type="InterPro" id="IPR042171">
    <property type="entry name" value="Acyl-CoA_hotdog"/>
</dbReference>
<name>A0ABU7LR23_9PROT</name>
<dbReference type="InterPro" id="IPR049449">
    <property type="entry name" value="TesB_ACOT8-like_N"/>
</dbReference>
<organism evidence="3 4">
    <name type="scientific">Hyphobacterium lacteum</name>
    <dbReference type="NCBI Taxonomy" id="3116575"/>
    <lineage>
        <taxon>Bacteria</taxon>
        <taxon>Pseudomonadati</taxon>
        <taxon>Pseudomonadota</taxon>
        <taxon>Alphaproteobacteria</taxon>
        <taxon>Maricaulales</taxon>
        <taxon>Maricaulaceae</taxon>
        <taxon>Hyphobacterium</taxon>
    </lineage>
</organism>
<comment type="caution">
    <text evidence="3">The sequence shown here is derived from an EMBL/GenBank/DDBJ whole genome shotgun (WGS) entry which is preliminary data.</text>
</comment>
<dbReference type="Gene3D" id="2.40.160.210">
    <property type="entry name" value="Acyl-CoA thioesterase, double hotdog domain"/>
    <property type="match status" value="1"/>
</dbReference>
<reference evidence="3 4" key="1">
    <citation type="submission" date="2024-01" db="EMBL/GenBank/DDBJ databases">
        <title>Hyphobacterium bacterium isolated from marine sediment.</title>
        <authorList>
            <person name="Zhao S."/>
        </authorList>
    </citation>
    <scope>NUCLEOTIDE SEQUENCE [LARGE SCALE GENOMIC DNA]</scope>
    <source>
        <strain evidence="4">HN65</strain>
    </source>
</reference>
<dbReference type="Proteomes" id="UP001354971">
    <property type="component" value="Unassembled WGS sequence"/>
</dbReference>
<dbReference type="InterPro" id="IPR029069">
    <property type="entry name" value="HotDog_dom_sf"/>
</dbReference>
<feature type="domain" description="Acyl-CoA thioesterase-like N-terminal HotDog" evidence="1">
    <location>
        <begin position="33"/>
        <end position="113"/>
    </location>
</feature>
<proteinExistence type="predicted"/>
<evidence type="ECO:0000259" key="2">
    <source>
        <dbReference type="Pfam" id="PF20789"/>
    </source>
</evidence>
<sequence>MAHSFNEALALAVEEKADMRARFSGLTPKAYQNMIGPFGGVSAAMLAQGLKQSARDDLDLVSITTDFMTGMKEGPYSLSSICHRAGRSTQFWAANIQQEGASSPALRATAIFGERRETVEWVEGEMPEAPAPEDCQGFKPPRPWAEHISIRPCLNTDIFNATSTRNALWVKFTEPRPLDDIGLVCLADTPTPRVFFVVHDFTVLSTISMTVYLHASKDDLAEAGSDWVMLDANAGRGGGGFYDQHARIWSRSGKLLATTQQMVWYKAPPTAS</sequence>
<evidence type="ECO:0000259" key="1">
    <source>
        <dbReference type="Pfam" id="PF13622"/>
    </source>
</evidence>
<dbReference type="EMBL" id="JAZDRP010000004">
    <property type="protein sequence ID" value="MEE2526360.1"/>
    <property type="molecule type" value="Genomic_DNA"/>
</dbReference>
<evidence type="ECO:0000313" key="3">
    <source>
        <dbReference type="EMBL" id="MEE2526360.1"/>
    </source>
</evidence>
<dbReference type="Pfam" id="PF13622">
    <property type="entry name" value="4HBT_3"/>
    <property type="match status" value="1"/>
</dbReference>
<accession>A0ABU7LR23</accession>
<evidence type="ECO:0000313" key="4">
    <source>
        <dbReference type="Proteomes" id="UP001354971"/>
    </source>
</evidence>
<feature type="domain" description="Acyl-CoA thioesterase-like C-terminal" evidence="2">
    <location>
        <begin position="132"/>
        <end position="263"/>
    </location>
</feature>
<keyword evidence="4" id="KW-1185">Reference proteome</keyword>
<gene>
    <name evidence="3" type="ORF">V0U79_08275</name>
</gene>
<protein>
    <submittedName>
        <fullName evidence="3">Thioesterase family protein</fullName>
    </submittedName>
</protein>
<dbReference type="InterPro" id="IPR049450">
    <property type="entry name" value="ACOT8-like_C"/>
</dbReference>
<dbReference type="SUPFAM" id="SSF54637">
    <property type="entry name" value="Thioesterase/thiol ester dehydrase-isomerase"/>
    <property type="match status" value="2"/>
</dbReference>